<protein>
    <recommendedName>
        <fullName evidence="2">Deoxyguanosinetriphosphate triphosphohydrolase-like protein</fullName>
    </recommendedName>
</protein>
<dbReference type="InterPro" id="IPR006261">
    <property type="entry name" value="dGTPase"/>
</dbReference>
<dbReference type="SMART" id="SM00471">
    <property type="entry name" value="HDc"/>
    <property type="match status" value="1"/>
</dbReference>
<dbReference type="Proteomes" id="UP000249739">
    <property type="component" value="Unassembled WGS sequence"/>
</dbReference>
<dbReference type="SUPFAM" id="SSF109604">
    <property type="entry name" value="HD-domain/PDEase-like"/>
    <property type="match status" value="1"/>
</dbReference>
<dbReference type="Pfam" id="PF13286">
    <property type="entry name" value="HD_assoc"/>
    <property type="match status" value="1"/>
</dbReference>
<proteinExistence type="inferred from homology"/>
<comment type="similarity">
    <text evidence="2">Belongs to the dGTPase family. Type 2 subfamily.</text>
</comment>
<keyword evidence="1 2" id="KW-0378">Hydrolase</keyword>
<dbReference type="Pfam" id="PF01966">
    <property type="entry name" value="HD"/>
    <property type="match status" value="1"/>
</dbReference>
<evidence type="ECO:0000256" key="2">
    <source>
        <dbReference type="HAMAP-Rule" id="MF_01212"/>
    </source>
</evidence>
<evidence type="ECO:0000256" key="1">
    <source>
        <dbReference type="ARBA" id="ARBA00022801"/>
    </source>
</evidence>
<dbReference type="EMBL" id="QFOT01000067">
    <property type="protein sequence ID" value="PZP55486.1"/>
    <property type="molecule type" value="Genomic_DNA"/>
</dbReference>
<dbReference type="InterPro" id="IPR050135">
    <property type="entry name" value="dGTPase-like"/>
</dbReference>
<dbReference type="Gene3D" id="1.10.3210.10">
    <property type="entry name" value="Hypothetical protein af1432"/>
    <property type="match status" value="1"/>
</dbReference>
<accession>A0A2W5HBL1</accession>
<dbReference type="InterPro" id="IPR026875">
    <property type="entry name" value="PHydrolase_assoc_dom"/>
</dbReference>
<dbReference type="CDD" id="cd00077">
    <property type="entry name" value="HDc"/>
    <property type="match status" value="1"/>
</dbReference>
<evidence type="ECO:0000259" key="3">
    <source>
        <dbReference type="PROSITE" id="PS51831"/>
    </source>
</evidence>
<dbReference type="InterPro" id="IPR003607">
    <property type="entry name" value="HD/PDEase_dom"/>
</dbReference>
<dbReference type="GO" id="GO:0008832">
    <property type="term" value="F:dGTPase activity"/>
    <property type="evidence" value="ECO:0007669"/>
    <property type="project" value="TreeGrafter"/>
</dbReference>
<dbReference type="NCBIfam" id="NF002326">
    <property type="entry name" value="PRK01286.1-1"/>
    <property type="match status" value="1"/>
</dbReference>
<dbReference type="NCBIfam" id="NF002328">
    <property type="entry name" value="PRK01286.1-3"/>
    <property type="match status" value="1"/>
</dbReference>
<dbReference type="HAMAP" id="MF_01212">
    <property type="entry name" value="dGTPase_type2"/>
    <property type="match status" value="1"/>
</dbReference>
<gene>
    <name evidence="4" type="ORF">DI586_06755</name>
</gene>
<organism evidence="4 5">
    <name type="scientific">Micavibrio aeruginosavorus</name>
    <dbReference type="NCBI Taxonomy" id="349221"/>
    <lineage>
        <taxon>Bacteria</taxon>
        <taxon>Pseudomonadati</taxon>
        <taxon>Bdellovibrionota</taxon>
        <taxon>Bdellovibrionia</taxon>
        <taxon>Bdellovibrionales</taxon>
        <taxon>Pseudobdellovibrionaceae</taxon>
        <taxon>Micavibrio</taxon>
    </lineage>
</organism>
<name>A0A2W5HBL1_9BACT</name>
<dbReference type="InterPro" id="IPR023023">
    <property type="entry name" value="dNTPase_2"/>
</dbReference>
<dbReference type="FunFam" id="1.10.3210.10:FF:000024">
    <property type="entry name" value="Deoxyguanosinetriphosphate triphosphohydrolase-like protein"/>
    <property type="match status" value="1"/>
</dbReference>
<dbReference type="GO" id="GO:0006203">
    <property type="term" value="P:dGTP catabolic process"/>
    <property type="evidence" value="ECO:0007669"/>
    <property type="project" value="TreeGrafter"/>
</dbReference>
<evidence type="ECO:0000313" key="5">
    <source>
        <dbReference type="Proteomes" id="UP000249739"/>
    </source>
</evidence>
<feature type="domain" description="HD" evidence="3">
    <location>
        <begin position="82"/>
        <end position="226"/>
    </location>
</feature>
<dbReference type="NCBIfam" id="TIGR01353">
    <property type="entry name" value="dGTP_triPase"/>
    <property type="match status" value="1"/>
</dbReference>
<dbReference type="PANTHER" id="PTHR11373:SF43">
    <property type="entry name" value="DEOXYGUANOSINETRIPHOSPHATE TRIPHOSPHOHYDROLASE-LIKE PROTEIN"/>
    <property type="match status" value="1"/>
</dbReference>
<dbReference type="InterPro" id="IPR006674">
    <property type="entry name" value="HD_domain"/>
</dbReference>
<reference evidence="4 5" key="1">
    <citation type="submission" date="2017-08" db="EMBL/GenBank/DDBJ databases">
        <title>Infants hospitalized years apart are colonized by the same room-sourced microbial strains.</title>
        <authorList>
            <person name="Brooks B."/>
            <person name="Olm M.R."/>
            <person name="Firek B.A."/>
            <person name="Baker R."/>
            <person name="Thomas B.C."/>
            <person name="Morowitz M.J."/>
            <person name="Banfield J.F."/>
        </authorList>
    </citation>
    <scope>NUCLEOTIDE SEQUENCE [LARGE SCALE GENOMIC DNA]</scope>
    <source>
        <strain evidence="4">S2_006_000_R2_64</strain>
    </source>
</reference>
<dbReference type="AlphaFoldDB" id="A0A2W5HBL1"/>
<comment type="caution">
    <text evidence="4">The sequence shown here is derived from an EMBL/GenBank/DDBJ whole genome shotgun (WGS) entry which is preliminary data.</text>
</comment>
<dbReference type="PANTHER" id="PTHR11373">
    <property type="entry name" value="DEOXYNUCLEOSIDE TRIPHOSPHATE TRIPHOSPHOHYDROLASE"/>
    <property type="match status" value="1"/>
</dbReference>
<evidence type="ECO:0000313" key="4">
    <source>
        <dbReference type="EMBL" id="PZP55486.1"/>
    </source>
</evidence>
<sequence>MPQALANDDQNTLAYNYCALPLASYACRPDQSKGRLFEEEESRHRTPFQRDRDRIIHSSAFRRLKYKTQVFVYHEGDHYRTRLTHTLEVSQIARTLARALLVNEDLAEGIALSHDLGHTPFAHMGEEALKKCMDALGGFEHNDQSLRILVQLENKYPRFQGLNLTWETLEGVAKHNGPCLRKKQQPDLSVLPVTLFELSKKTDLKLDQYASVEAQVAGIADDIAYNNHDVEDGLRAGFFTLEELAQMPFIGNIIENVKKSYPGITPTILVAEMIRDMIGAMVTDVLEESQKRLKEIKASSPDDVRQASRQTVAFSPKMFDDIEALRSFLYARMYRHYSLQRIWAKVERIIPDLFTSFTNKYTLMPDHWQRRVEEAGGLTNDKARARIVCDYIAGMTDRYAIREHERLYDLYWDLK</sequence>
<dbReference type="PROSITE" id="PS51831">
    <property type="entry name" value="HD"/>
    <property type="match status" value="1"/>
</dbReference>